<protein>
    <submittedName>
        <fullName evidence="2">Uncharacterized protein</fullName>
    </submittedName>
</protein>
<dbReference type="Proteomes" id="UP000605970">
    <property type="component" value="Unassembled WGS sequence"/>
</dbReference>
<feature type="coiled-coil region" evidence="1">
    <location>
        <begin position="28"/>
        <end position="69"/>
    </location>
</feature>
<gene>
    <name evidence="2" type="ORF">Mgra_00002216</name>
</gene>
<keyword evidence="1" id="KW-0175">Coiled coil</keyword>
<evidence type="ECO:0000313" key="2">
    <source>
        <dbReference type="EMBL" id="KAF7638243.1"/>
    </source>
</evidence>
<evidence type="ECO:0000256" key="1">
    <source>
        <dbReference type="SAM" id="Coils"/>
    </source>
</evidence>
<dbReference type="EMBL" id="JABEBT010000013">
    <property type="protein sequence ID" value="KAF7638243.1"/>
    <property type="molecule type" value="Genomic_DNA"/>
</dbReference>
<organism evidence="2 3">
    <name type="scientific">Meloidogyne graminicola</name>
    <dbReference type="NCBI Taxonomy" id="189291"/>
    <lineage>
        <taxon>Eukaryota</taxon>
        <taxon>Metazoa</taxon>
        <taxon>Ecdysozoa</taxon>
        <taxon>Nematoda</taxon>
        <taxon>Chromadorea</taxon>
        <taxon>Rhabditida</taxon>
        <taxon>Tylenchina</taxon>
        <taxon>Tylenchomorpha</taxon>
        <taxon>Tylenchoidea</taxon>
        <taxon>Meloidogynidae</taxon>
        <taxon>Meloidogyninae</taxon>
        <taxon>Meloidogyne</taxon>
    </lineage>
</organism>
<evidence type="ECO:0000313" key="3">
    <source>
        <dbReference type="Proteomes" id="UP000605970"/>
    </source>
</evidence>
<accession>A0A8S9ZZD1</accession>
<keyword evidence="3" id="KW-1185">Reference proteome</keyword>
<name>A0A8S9ZZD1_9BILA</name>
<dbReference type="AlphaFoldDB" id="A0A8S9ZZD1"/>
<proteinExistence type="predicted"/>
<sequence length="73" mass="8446">MKQFVNKPDWEYVKVFHASVACGPKCELATLQQDASQKTTAGEELKRENGELEERIKKLKDEYALTYSEVRTH</sequence>
<reference evidence="2" key="1">
    <citation type="journal article" date="2020" name="Ecol. Evol.">
        <title>Genome structure and content of the rice root-knot nematode (Meloidogyne graminicola).</title>
        <authorList>
            <person name="Phan N.T."/>
            <person name="Danchin E.G.J."/>
            <person name="Klopp C."/>
            <person name="Perfus-Barbeoch L."/>
            <person name="Kozlowski D.K."/>
            <person name="Koutsovoulos G.D."/>
            <person name="Lopez-Roques C."/>
            <person name="Bouchez O."/>
            <person name="Zahm M."/>
            <person name="Besnard G."/>
            <person name="Bellafiore S."/>
        </authorList>
    </citation>
    <scope>NUCLEOTIDE SEQUENCE</scope>
    <source>
        <strain evidence="2">VN-18</strain>
    </source>
</reference>
<comment type="caution">
    <text evidence="2">The sequence shown here is derived from an EMBL/GenBank/DDBJ whole genome shotgun (WGS) entry which is preliminary data.</text>
</comment>